<dbReference type="GO" id="GO:0043531">
    <property type="term" value="F:ADP binding"/>
    <property type="evidence" value="ECO:0007669"/>
    <property type="project" value="InterPro"/>
</dbReference>
<dbReference type="PANTHER" id="PTHR36766">
    <property type="entry name" value="PLANT BROAD-SPECTRUM MILDEW RESISTANCE PROTEIN RPW8"/>
    <property type="match status" value="1"/>
</dbReference>
<gene>
    <name evidence="3" type="ORF">FDG2_5629</name>
</gene>
<dbReference type="Proteomes" id="UP000199013">
    <property type="component" value="Unassembled WGS sequence"/>
</dbReference>
<dbReference type="InterPro" id="IPR002182">
    <property type="entry name" value="NB-ARC"/>
</dbReference>
<evidence type="ECO:0000256" key="1">
    <source>
        <dbReference type="SAM" id="Phobius"/>
    </source>
</evidence>
<dbReference type="SUPFAM" id="SSF52540">
    <property type="entry name" value="P-loop containing nucleoside triphosphate hydrolases"/>
    <property type="match status" value="1"/>
</dbReference>
<evidence type="ECO:0000313" key="3">
    <source>
        <dbReference type="EMBL" id="SBW28274.1"/>
    </source>
</evidence>
<feature type="domain" description="NB-ARC" evidence="2">
    <location>
        <begin position="79"/>
        <end position="197"/>
    </location>
</feature>
<dbReference type="AlphaFoldDB" id="A0A1C3PEN8"/>
<protein>
    <recommendedName>
        <fullName evidence="2">NB-ARC domain-containing protein</fullName>
    </recommendedName>
</protein>
<sequence>MGPFGSGAPVSRGWAALIFAALAAVVTLLLARMQDSPAAGTNDRLEAPPDIPEEAIRRTEAESIIAAVCSRRGRTVGITTALTGAGGFGKTTLAKFVCDDKRVRRYFRKWVYFVTVGRNVRSEADIVNKVNKVIQNIAGGIPTFSNSERVGGQLGELLEQRPRTLLVLDDVWEEKQLKLFLRGGSRCVRLVTTRVPAILPTGFGTSPVLVDRMSHAEARQVLTRELPRLPEVVTRHLLTVTGR</sequence>
<dbReference type="PRINTS" id="PR00364">
    <property type="entry name" value="DISEASERSIST"/>
</dbReference>
<proteinExistence type="predicted"/>
<dbReference type="Pfam" id="PF00931">
    <property type="entry name" value="NB-ARC"/>
    <property type="match status" value="1"/>
</dbReference>
<keyword evidence="1" id="KW-0472">Membrane</keyword>
<evidence type="ECO:0000259" key="2">
    <source>
        <dbReference type="Pfam" id="PF00931"/>
    </source>
</evidence>
<evidence type="ECO:0000313" key="4">
    <source>
        <dbReference type="Proteomes" id="UP000199013"/>
    </source>
</evidence>
<dbReference type="Gene3D" id="3.40.50.300">
    <property type="entry name" value="P-loop containing nucleotide triphosphate hydrolases"/>
    <property type="match status" value="1"/>
</dbReference>
<dbReference type="InterPro" id="IPR027417">
    <property type="entry name" value="P-loop_NTPase"/>
</dbReference>
<organism evidence="3 4">
    <name type="scientific">Candidatus Protofrankia californiensis</name>
    <dbReference type="NCBI Taxonomy" id="1839754"/>
    <lineage>
        <taxon>Bacteria</taxon>
        <taxon>Bacillati</taxon>
        <taxon>Actinomycetota</taxon>
        <taxon>Actinomycetes</taxon>
        <taxon>Frankiales</taxon>
        <taxon>Frankiaceae</taxon>
        <taxon>Protofrankia</taxon>
    </lineage>
</organism>
<reference evidence="4" key="1">
    <citation type="submission" date="2016-02" db="EMBL/GenBank/DDBJ databases">
        <authorList>
            <person name="Wibberg D."/>
        </authorList>
    </citation>
    <scope>NUCLEOTIDE SEQUENCE [LARGE SCALE GENOMIC DNA]</scope>
</reference>
<keyword evidence="1" id="KW-1133">Transmembrane helix</keyword>
<feature type="transmembrane region" description="Helical" evidence="1">
    <location>
        <begin position="12"/>
        <end position="31"/>
    </location>
</feature>
<accession>A0A1C3PEN8</accession>
<keyword evidence="4" id="KW-1185">Reference proteome</keyword>
<dbReference type="EMBL" id="FLUV01002335">
    <property type="protein sequence ID" value="SBW28274.1"/>
    <property type="molecule type" value="Genomic_DNA"/>
</dbReference>
<keyword evidence="1" id="KW-0812">Transmembrane</keyword>
<name>A0A1C3PEN8_9ACTN</name>